<keyword evidence="3" id="KW-0233">DNA recombination</keyword>
<dbReference type="InterPro" id="IPR002104">
    <property type="entry name" value="Integrase_catalytic"/>
</dbReference>
<dbReference type="InterPro" id="IPR050090">
    <property type="entry name" value="Tyrosine_recombinase_XerCD"/>
</dbReference>
<dbReference type="RefSeq" id="WP_111676683.1">
    <property type="nucleotide sequence ID" value="NZ_LS483364.1"/>
</dbReference>
<dbReference type="Pfam" id="PF00589">
    <property type="entry name" value="Phage_integrase"/>
    <property type="match status" value="1"/>
</dbReference>
<dbReference type="GO" id="GO:0003677">
    <property type="term" value="F:DNA binding"/>
    <property type="evidence" value="ECO:0007669"/>
    <property type="project" value="UniProtKB-UniRule"/>
</dbReference>
<dbReference type="Gene3D" id="1.10.150.130">
    <property type="match status" value="1"/>
</dbReference>
<dbReference type="PROSITE" id="PS51898">
    <property type="entry name" value="TYR_RECOMBINASE"/>
    <property type="match status" value="1"/>
</dbReference>
<protein>
    <submittedName>
        <fullName evidence="7">Phage integrase family site specific recombinase</fullName>
    </submittedName>
</protein>
<feature type="domain" description="Tyr recombinase" evidence="5">
    <location>
        <begin position="165"/>
        <end position="368"/>
    </location>
</feature>
<dbReference type="InterPro" id="IPR044068">
    <property type="entry name" value="CB"/>
</dbReference>
<feature type="domain" description="Core-binding (CB)" evidence="6">
    <location>
        <begin position="56"/>
        <end position="141"/>
    </location>
</feature>
<evidence type="ECO:0000256" key="4">
    <source>
        <dbReference type="PROSITE-ProRule" id="PRU01248"/>
    </source>
</evidence>
<dbReference type="EMBL" id="LS483364">
    <property type="protein sequence ID" value="SQF72175.1"/>
    <property type="molecule type" value="Genomic_DNA"/>
</dbReference>
<dbReference type="PROSITE" id="PS51900">
    <property type="entry name" value="CB"/>
    <property type="match status" value="1"/>
</dbReference>
<evidence type="ECO:0000313" key="7">
    <source>
        <dbReference type="EMBL" id="SQF72175.1"/>
    </source>
</evidence>
<sequence>MSISCSQRGKNKTWSYRVFDTKGKLLATASGFSTKKEAELEAMQIELKASNHLTVNSSASLYELWQEWLDVSVRPLDKSEATLSKHQRRGDLLLQMFGDLPATQIKFSQYQRELNKYAERVTKDTVRRLNAEVRKVIQFAQRDHLDITDFTEGAIITGKRASKAAHEKYISNIADYYKLLSELKGRMDYQRSVTPYLLFIEAKTGLRFGEAVGLTWDCIDWEDKTIHTYRRYDSVTYQWKPPKTETSVRHVPIDDETITVLKKLQYEQARTLFHHGIKNEKNFLFYDVVYGVPTNTGVNKYLRLVLKKQQIKPYNLTATGLRHTYASILLAKGVDIWVVATVLGHKDIKQVTETYGHLLKEKKDKEYNLIRSLLQVS</sequence>
<dbReference type="InterPro" id="IPR013762">
    <property type="entry name" value="Integrase-like_cat_sf"/>
</dbReference>
<dbReference type="Proteomes" id="UP000248534">
    <property type="component" value="Chromosome 1"/>
</dbReference>
<comment type="similarity">
    <text evidence="1">Belongs to the 'phage' integrase family.</text>
</comment>
<name>A0A2X3Y7D3_STRSA</name>
<dbReference type="CDD" id="cd01189">
    <property type="entry name" value="INT_ICEBs1_C_like"/>
    <property type="match status" value="1"/>
</dbReference>
<evidence type="ECO:0000256" key="2">
    <source>
        <dbReference type="ARBA" id="ARBA00023125"/>
    </source>
</evidence>
<organism evidence="7 8">
    <name type="scientific">Streptococcus sanguinis</name>
    <dbReference type="NCBI Taxonomy" id="1305"/>
    <lineage>
        <taxon>Bacteria</taxon>
        <taxon>Bacillati</taxon>
        <taxon>Bacillota</taxon>
        <taxon>Bacilli</taxon>
        <taxon>Lactobacillales</taxon>
        <taxon>Streptococcaceae</taxon>
        <taxon>Streptococcus</taxon>
    </lineage>
</organism>
<evidence type="ECO:0000256" key="1">
    <source>
        <dbReference type="ARBA" id="ARBA00008857"/>
    </source>
</evidence>
<proteinExistence type="inferred from homology"/>
<dbReference type="Gene3D" id="1.10.443.10">
    <property type="entry name" value="Intergrase catalytic core"/>
    <property type="match status" value="1"/>
</dbReference>
<evidence type="ECO:0000259" key="6">
    <source>
        <dbReference type="PROSITE" id="PS51900"/>
    </source>
</evidence>
<dbReference type="InterPro" id="IPR011010">
    <property type="entry name" value="DNA_brk_join_enz"/>
</dbReference>
<evidence type="ECO:0000313" key="8">
    <source>
        <dbReference type="Proteomes" id="UP000248534"/>
    </source>
</evidence>
<keyword evidence="2 4" id="KW-0238">DNA-binding</keyword>
<dbReference type="GO" id="GO:0006310">
    <property type="term" value="P:DNA recombination"/>
    <property type="evidence" value="ECO:0007669"/>
    <property type="project" value="UniProtKB-KW"/>
</dbReference>
<accession>A0A2X3Y7D3</accession>
<dbReference type="GO" id="GO:0015074">
    <property type="term" value="P:DNA integration"/>
    <property type="evidence" value="ECO:0007669"/>
    <property type="project" value="InterPro"/>
</dbReference>
<dbReference type="SUPFAM" id="SSF56349">
    <property type="entry name" value="DNA breaking-rejoining enzymes"/>
    <property type="match status" value="1"/>
</dbReference>
<evidence type="ECO:0000256" key="3">
    <source>
        <dbReference type="ARBA" id="ARBA00023172"/>
    </source>
</evidence>
<dbReference type="InterPro" id="IPR010998">
    <property type="entry name" value="Integrase_recombinase_N"/>
</dbReference>
<dbReference type="PANTHER" id="PTHR30349">
    <property type="entry name" value="PHAGE INTEGRASE-RELATED"/>
    <property type="match status" value="1"/>
</dbReference>
<dbReference type="PANTHER" id="PTHR30349:SF64">
    <property type="entry name" value="PROPHAGE INTEGRASE INTD-RELATED"/>
    <property type="match status" value="1"/>
</dbReference>
<gene>
    <name evidence="7" type="primary">Int-Tn_2</name>
    <name evidence="7" type="ORF">NCTC11086_02131</name>
</gene>
<dbReference type="AlphaFoldDB" id="A0A2X3Y7D3"/>
<evidence type="ECO:0000259" key="5">
    <source>
        <dbReference type="PROSITE" id="PS51898"/>
    </source>
</evidence>
<reference evidence="7 8" key="1">
    <citation type="submission" date="2018-06" db="EMBL/GenBank/DDBJ databases">
        <authorList>
            <consortium name="Pathogen Informatics"/>
            <person name="Doyle S."/>
        </authorList>
    </citation>
    <scope>NUCLEOTIDE SEQUENCE [LARGE SCALE GENOMIC DNA]</scope>
    <source>
        <strain evidence="7 8">NCTC11086</strain>
    </source>
</reference>